<dbReference type="InterPro" id="IPR018200">
    <property type="entry name" value="USP_CS"/>
</dbReference>
<dbReference type="PANTHER" id="PTHR24006">
    <property type="entry name" value="UBIQUITIN CARBOXYL-TERMINAL HYDROLASE"/>
    <property type="match status" value="1"/>
</dbReference>
<evidence type="ECO:0000256" key="9">
    <source>
        <dbReference type="RuleBase" id="RU366025"/>
    </source>
</evidence>
<dbReference type="InterPro" id="IPR038093">
    <property type="entry name" value="USP37-like_PH_sf"/>
</dbReference>
<evidence type="ECO:0000256" key="1">
    <source>
        <dbReference type="ARBA" id="ARBA00000707"/>
    </source>
</evidence>
<feature type="region of interest" description="Disordered" evidence="10">
    <location>
        <begin position="804"/>
        <end position="837"/>
    </location>
</feature>
<evidence type="ECO:0000313" key="13">
    <source>
        <dbReference type="Proteomes" id="UP000386466"/>
    </source>
</evidence>
<dbReference type="InterPro" id="IPR032069">
    <property type="entry name" value="USP37-like_PH"/>
</dbReference>
<dbReference type="AlphaFoldDB" id="A0A485PIG8"/>
<dbReference type="InterPro" id="IPR050164">
    <property type="entry name" value="Peptidase_C19"/>
</dbReference>
<dbReference type="Pfam" id="PF00443">
    <property type="entry name" value="UCH"/>
    <property type="match status" value="1"/>
</dbReference>
<dbReference type="Gene3D" id="2.30.29.180">
    <property type="entry name" value="Ubiquitin carboxyl-terminal hydrolase 26/29/37, pleckstrin homology-like domain"/>
    <property type="match status" value="1"/>
</dbReference>
<evidence type="ECO:0000256" key="5">
    <source>
        <dbReference type="ARBA" id="ARBA00022670"/>
    </source>
</evidence>
<dbReference type="InterPro" id="IPR001394">
    <property type="entry name" value="Peptidase_C19_UCH"/>
</dbReference>
<dbReference type="GO" id="GO:0005829">
    <property type="term" value="C:cytosol"/>
    <property type="evidence" value="ECO:0007669"/>
    <property type="project" value="TreeGrafter"/>
</dbReference>
<dbReference type="InterPro" id="IPR038765">
    <property type="entry name" value="Papain-like_cys_pep_sf"/>
</dbReference>
<dbReference type="PROSITE" id="PS00973">
    <property type="entry name" value="USP_2"/>
    <property type="match status" value="1"/>
</dbReference>
<comment type="subcellular location">
    <subcellularLocation>
        <location evidence="2">Cytoplasm</location>
    </subcellularLocation>
</comment>
<evidence type="ECO:0000256" key="4">
    <source>
        <dbReference type="ARBA" id="ARBA00022490"/>
    </source>
</evidence>
<keyword evidence="6 9" id="KW-0833">Ubl conjugation pathway</keyword>
<keyword evidence="7 9" id="KW-0378">Hydrolase</keyword>
<dbReference type="Gene3D" id="3.90.70.10">
    <property type="entry name" value="Cysteine proteinases"/>
    <property type="match status" value="2"/>
</dbReference>
<dbReference type="Pfam" id="PF16674">
    <property type="entry name" value="UCH_N"/>
    <property type="match status" value="1"/>
</dbReference>
<feature type="compositionally biased region" description="Basic and acidic residues" evidence="10">
    <location>
        <begin position="622"/>
        <end position="631"/>
    </location>
</feature>
<evidence type="ECO:0000259" key="11">
    <source>
        <dbReference type="PROSITE" id="PS50235"/>
    </source>
</evidence>
<dbReference type="EMBL" id="CAAGRJ010037551">
    <property type="protein sequence ID" value="VFV45410.1"/>
    <property type="molecule type" value="Genomic_DNA"/>
</dbReference>
<dbReference type="FunFam" id="2.30.29.180:FF:000001">
    <property type="entry name" value="Ubiquitin carboxyl-terminal hydrolase 37"/>
    <property type="match status" value="1"/>
</dbReference>
<accession>A0A485PIG8</accession>
<dbReference type="Proteomes" id="UP000386466">
    <property type="component" value="Unassembled WGS sequence"/>
</dbReference>
<dbReference type="FunFam" id="3.90.70.10:FF:000234">
    <property type="entry name" value="Ubiquitin specific peptidase 26"/>
    <property type="match status" value="1"/>
</dbReference>
<dbReference type="PANTHER" id="PTHR24006:SF711">
    <property type="entry name" value="UBIQUITIN CARBOXYL-TERMINAL HYDROLASE 29"/>
    <property type="match status" value="1"/>
</dbReference>
<dbReference type="PROSITE" id="PS50235">
    <property type="entry name" value="USP_3"/>
    <property type="match status" value="1"/>
</dbReference>
<dbReference type="EC" id="3.4.19.12" evidence="9"/>
<evidence type="ECO:0000256" key="6">
    <source>
        <dbReference type="ARBA" id="ARBA00022786"/>
    </source>
</evidence>
<evidence type="ECO:0000256" key="7">
    <source>
        <dbReference type="ARBA" id="ARBA00022801"/>
    </source>
</evidence>
<evidence type="ECO:0000256" key="3">
    <source>
        <dbReference type="ARBA" id="ARBA00009085"/>
    </source>
</evidence>
<keyword evidence="4" id="KW-0963">Cytoplasm</keyword>
<sequence length="946" mass="107235">MHDIENEYSKSLTSPHKVHMATLMAHGFVHIWSRNTGMSKPKEAYIGKVERKKNIRLLVYFSTGESTTFQLTNNIKNVVLRSYGRKQNHLHLTFQNNSFLFIEGLSSADAEELKMFLDGFHQNNQPSMKPVKDGGIFARTTTQKEINKSSSHEICSKSSSGSLETEEGHGTADLQQKPLCASKSSTLTCNDLPENGQEKNEMLSSGSGMGGKFLQKNSSVRDKKSETNLLRYVSHNRKKKLRLKNKKKLAFEDLFKTDSTGNPYLQSVSVLQVLCEKIYLAFLLEAKYSADKTEWERLKMTVDLYPEKLLQGLPNLGNTCYMNAVLQSLFSIPSFADDLFSKDSPWGKIPLDALRICLAQLFVLKDICNIKIKERLLVNLKKTISSVAEIFSDNVQNDAHEFLGHCLDQMKESMGKLNTIWKAKIESEEENPAQQIFLGSPSTEVLICPIINNFEFELLRSITCQACGHVVLKTEVNNYLSINLPQGTKSLPLSIQSAFDLFFGAEELEYKCGKCKHKSSVAVHKFSRLPRVLIVHLKRYTFDEFWSLRKDDQEVVISTHLGMSSHCNETTKPPPPVSKNVPTRDFQILKVLHSIKFGNFFLSTPSTKPTLASNDSLIPHIGPDKESEPQKCEGSNGEQKEDLGKCPKLNITESELVNLGIGAVIEKELLAAVLMMDLEATSLSQIQKDEGKPTSGPDRSLAEVYLQEMFENLKQKKYETTNTLVDFKSGTETNEDTYKREKKGIPKEFKKPTKQTQQDEWLKIYEEALQQALLGALLKTRTRWYAKKLRKTAELCLREAKANSLGAPGSNKNPGNKECLNKKSETEATKPKRSGKMSDLNSYRLIGVVSHLGKTPNSGHYISDAYDFERQAWFTYNDLQVLSIEEDLMQEARLCTGYIFFYMHNDVFEELLKREKNFQFRNTKIPACNSQPLLFLPTEYLLHLKI</sequence>
<feature type="region of interest" description="Disordered" evidence="10">
    <location>
        <begin position="617"/>
        <end position="644"/>
    </location>
</feature>
<dbReference type="GO" id="GO:0005634">
    <property type="term" value="C:nucleus"/>
    <property type="evidence" value="ECO:0007669"/>
    <property type="project" value="TreeGrafter"/>
</dbReference>
<reference evidence="12 13" key="1">
    <citation type="submission" date="2019-01" db="EMBL/GenBank/DDBJ databases">
        <authorList>
            <person name="Alioto T."/>
            <person name="Alioto T."/>
        </authorList>
    </citation>
    <scope>NUCLEOTIDE SEQUENCE [LARGE SCALE GENOMIC DNA]</scope>
</reference>
<evidence type="ECO:0000256" key="2">
    <source>
        <dbReference type="ARBA" id="ARBA00004496"/>
    </source>
</evidence>
<dbReference type="GO" id="GO:0000082">
    <property type="term" value="P:G1/S transition of mitotic cell cycle"/>
    <property type="evidence" value="ECO:0007669"/>
    <property type="project" value="TreeGrafter"/>
</dbReference>
<keyword evidence="13" id="KW-1185">Reference proteome</keyword>
<gene>
    <name evidence="12" type="ORF">LYPA_23C002400</name>
</gene>
<feature type="domain" description="USP" evidence="11">
    <location>
        <begin position="311"/>
        <end position="905"/>
    </location>
</feature>
<organism evidence="12 13">
    <name type="scientific">Lynx pardinus</name>
    <name type="common">Iberian lynx</name>
    <name type="synonym">Felis pardina</name>
    <dbReference type="NCBI Taxonomy" id="191816"/>
    <lineage>
        <taxon>Eukaryota</taxon>
        <taxon>Metazoa</taxon>
        <taxon>Chordata</taxon>
        <taxon>Craniata</taxon>
        <taxon>Vertebrata</taxon>
        <taxon>Euteleostomi</taxon>
        <taxon>Mammalia</taxon>
        <taxon>Eutheria</taxon>
        <taxon>Laurasiatheria</taxon>
        <taxon>Carnivora</taxon>
        <taxon>Feliformia</taxon>
        <taxon>Felidae</taxon>
        <taxon>Felinae</taxon>
        <taxon>Lynx</taxon>
    </lineage>
</organism>
<dbReference type="CDD" id="cd13312">
    <property type="entry name" value="PH_USP37_like"/>
    <property type="match status" value="1"/>
</dbReference>
<feature type="compositionally biased region" description="Basic and acidic residues" evidence="10">
    <location>
        <begin position="819"/>
        <end position="830"/>
    </location>
</feature>
<evidence type="ECO:0000256" key="10">
    <source>
        <dbReference type="SAM" id="MobiDB-lite"/>
    </source>
</evidence>
<dbReference type="GO" id="GO:0016579">
    <property type="term" value="P:protein deubiquitination"/>
    <property type="evidence" value="ECO:0007669"/>
    <property type="project" value="InterPro"/>
</dbReference>
<feature type="region of interest" description="Disordered" evidence="10">
    <location>
        <begin position="147"/>
        <end position="177"/>
    </location>
</feature>
<dbReference type="InterPro" id="IPR028889">
    <property type="entry name" value="USP"/>
</dbReference>
<evidence type="ECO:0000256" key="8">
    <source>
        <dbReference type="ARBA" id="ARBA00022807"/>
    </source>
</evidence>
<comment type="function">
    <text evidence="9">Deubiquitinating enzyme that removes conjugated ubiquitin from specific proteins to regulate different cellular processes.</text>
</comment>
<dbReference type="GO" id="GO:0006508">
    <property type="term" value="P:proteolysis"/>
    <property type="evidence" value="ECO:0007669"/>
    <property type="project" value="UniProtKB-KW"/>
</dbReference>
<dbReference type="CDD" id="cd02257">
    <property type="entry name" value="Peptidase_C19"/>
    <property type="match status" value="2"/>
</dbReference>
<feature type="region of interest" description="Disordered" evidence="10">
    <location>
        <begin position="190"/>
        <end position="228"/>
    </location>
</feature>
<keyword evidence="8 9" id="KW-0788">Thiol protease</keyword>
<name>A0A485PIG8_LYNPA</name>
<dbReference type="FunFam" id="3.90.70.10:FF:000124">
    <property type="entry name" value="ubiquitin carboxyl-terminal hydrolase 26"/>
    <property type="match status" value="1"/>
</dbReference>
<comment type="similarity">
    <text evidence="3 9">Belongs to the peptidase C19 family.</text>
</comment>
<dbReference type="SUPFAM" id="SSF54001">
    <property type="entry name" value="Cysteine proteinases"/>
    <property type="match status" value="1"/>
</dbReference>
<dbReference type="PROSITE" id="PS00972">
    <property type="entry name" value="USP_1"/>
    <property type="match status" value="1"/>
</dbReference>
<evidence type="ECO:0000313" key="12">
    <source>
        <dbReference type="EMBL" id="VFV45410.1"/>
    </source>
</evidence>
<protein>
    <recommendedName>
        <fullName evidence="9">Ubiquitin carboxyl-terminal hydrolase</fullName>
        <ecNumber evidence="9">3.4.19.12</ecNumber>
    </recommendedName>
</protein>
<proteinExistence type="inferred from homology"/>
<keyword evidence="5 9" id="KW-0645">Protease</keyword>
<dbReference type="GO" id="GO:0004843">
    <property type="term" value="F:cysteine-type deubiquitinase activity"/>
    <property type="evidence" value="ECO:0007669"/>
    <property type="project" value="UniProtKB-UniRule"/>
</dbReference>
<comment type="catalytic activity">
    <reaction evidence="1 9">
        <text>Thiol-dependent hydrolysis of ester, thioester, amide, peptide and isopeptide bonds formed by the C-terminal Gly of ubiquitin (a 76-residue protein attached to proteins as an intracellular targeting signal).</text>
        <dbReference type="EC" id="3.4.19.12"/>
    </reaction>
</comment>